<evidence type="ECO:0000256" key="6">
    <source>
        <dbReference type="ARBA" id="ARBA00022763"/>
    </source>
</evidence>
<dbReference type="InterPro" id="IPR036388">
    <property type="entry name" value="WH-like_DNA-bd_sf"/>
</dbReference>
<dbReference type="Proteomes" id="UP000509623">
    <property type="component" value="Chromosome"/>
</dbReference>
<evidence type="ECO:0000313" key="10">
    <source>
        <dbReference type="EMBL" id="QKN24819.1"/>
    </source>
</evidence>
<dbReference type="InterPro" id="IPR001497">
    <property type="entry name" value="MethylDNA_cys_MeTrfase_AS"/>
</dbReference>
<evidence type="ECO:0000256" key="4">
    <source>
        <dbReference type="ARBA" id="ARBA00022603"/>
    </source>
</evidence>
<comment type="similarity">
    <text evidence="2">Belongs to the MGMT family.</text>
</comment>
<dbReference type="PANTHER" id="PTHR10815:SF5">
    <property type="entry name" value="METHYLATED-DNA--PROTEIN-CYSTEINE METHYLTRANSFERASE"/>
    <property type="match status" value="1"/>
</dbReference>
<reference evidence="11" key="3">
    <citation type="journal article" date="2022" name="Int. J. Syst. Evol. Microbiol.">
        <title>Caproicibacterium lactatifermentans sp. nov., isolated from pit clay used for the production of Chinese strong aroma-type liquor.</title>
        <authorList>
            <person name="Wang H."/>
            <person name="Gu Y."/>
            <person name="Zhao D."/>
            <person name="Qiao Z."/>
            <person name="Zheng J."/>
            <person name="Gao J."/>
            <person name="Ren C."/>
            <person name="Xu Y."/>
        </authorList>
    </citation>
    <scope>NUCLEOTIDE SEQUENCE</scope>
    <source>
        <strain evidence="11">JNU-WLY1368</strain>
    </source>
</reference>
<evidence type="ECO:0000256" key="1">
    <source>
        <dbReference type="ARBA" id="ARBA00001286"/>
    </source>
</evidence>
<reference evidence="12 13" key="1">
    <citation type="submission" date="2019-11" db="EMBL/GenBank/DDBJ databases">
        <authorList>
            <person name="Ren C."/>
            <person name="Wang H."/>
            <person name="Xu Y."/>
        </authorList>
    </citation>
    <scope>NUCLEOTIDE SEQUENCE [LARGE SCALE GENOMIC DNA]</scope>
    <source>
        <strain evidence="13">JNU-WLY1368</strain>
        <strain evidence="10 12">LBM 19010</strain>
    </source>
</reference>
<evidence type="ECO:0000313" key="13">
    <source>
        <dbReference type="Proteomes" id="UP000509623"/>
    </source>
</evidence>
<evidence type="ECO:0000256" key="5">
    <source>
        <dbReference type="ARBA" id="ARBA00022679"/>
    </source>
</evidence>
<accession>A0A859DTH8</accession>
<gene>
    <name evidence="10" type="ORF">GJQ69_08170</name>
    <name evidence="11" type="ORF">GKP14_05635</name>
</gene>
<dbReference type="CDD" id="cd06445">
    <property type="entry name" value="ATase"/>
    <property type="match status" value="1"/>
</dbReference>
<evidence type="ECO:0000256" key="8">
    <source>
        <dbReference type="ARBA" id="ARBA00049348"/>
    </source>
</evidence>
<dbReference type="EMBL" id="CP046161">
    <property type="protein sequence ID" value="QKO31198.1"/>
    <property type="molecule type" value="Genomic_DNA"/>
</dbReference>
<keyword evidence="6" id="KW-0227">DNA damage</keyword>
<dbReference type="EMBL" id="CP046051">
    <property type="protein sequence ID" value="QKN24819.1"/>
    <property type="molecule type" value="Genomic_DNA"/>
</dbReference>
<dbReference type="GO" id="GO:0006281">
    <property type="term" value="P:DNA repair"/>
    <property type="evidence" value="ECO:0007669"/>
    <property type="project" value="UniProtKB-KW"/>
</dbReference>
<evidence type="ECO:0000313" key="12">
    <source>
        <dbReference type="Proteomes" id="UP000501316"/>
    </source>
</evidence>
<dbReference type="GO" id="GO:0032259">
    <property type="term" value="P:methylation"/>
    <property type="evidence" value="ECO:0007669"/>
    <property type="project" value="UniProtKB-KW"/>
</dbReference>
<dbReference type="SUPFAM" id="SSF46767">
    <property type="entry name" value="Methylated DNA-protein cysteine methyltransferase, C-terminal domain"/>
    <property type="match status" value="1"/>
</dbReference>
<dbReference type="EC" id="2.1.1.63" evidence="3"/>
<evidence type="ECO:0000256" key="7">
    <source>
        <dbReference type="ARBA" id="ARBA00023204"/>
    </source>
</evidence>
<reference evidence="11" key="2">
    <citation type="journal article" date="2021" name="Appl. Environ. Microbiol.">
        <title>Adaptability of a Caproate-Producing Bacterium Contributes to Its Dominance in an Anaerobic Fermentation System.</title>
        <authorList>
            <person name="Wang H."/>
            <person name="Gu Y."/>
            <person name="Zhou W."/>
            <person name="Zhao D."/>
            <person name="Qiao Z."/>
            <person name="Zheng J."/>
            <person name="Gao J."/>
            <person name="Chen X."/>
            <person name="Ren C."/>
            <person name="Xu Y."/>
        </authorList>
    </citation>
    <scope>NUCLEOTIDE SEQUENCE</scope>
    <source>
        <strain evidence="11">JNU-WLY1368</strain>
    </source>
</reference>
<dbReference type="AlphaFoldDB" id="A0A859DTH8"/>
<dbReference type="PROSITE" id="PS00374">
    <property type="entry name" value="MGMT"/>
    <property type="match status" value="1"/>
</dbReference>
<comment type="catalytic activity">
    <reaction evidence="8">
        <text>a 6-O-methyl-2'-deoxyguanosine in DNA + L-cysteinyl-[protein] = S-methyl-L-cysteinyl-[protein] + a 2'-deoxyguanosine in DNA</text>
        <dbReference type="Rhea" id="RHEA:24000"/>
        <dbReference type="Rhea" id="RHEA-COMP:10131"/>
        <dbReference type="Rhea" id="RHEA-COMP:10132"/>
        <dbReference type="Rhea" id="RHEA-COMP:11367"/>
        <dbReference type="Rhea" id="RHEA-COMP:11368"/>
        <dbReference type="ChEBI" id="CHEBI:29950"/>
        <dbReference type="ChEBI" id="CHEBI:82612"/>
        <dbReference type="ChEBI" id="CHEBI:85445"/>
        <dbReference type="ChEBI" id="CHEBI:85448"/>
        <dbReference type="EC" id="2.1.1.63"/>
    </reaction>
</comment>
<dbReference type="Pfam" id="PF01035">
    <property type="entry name" value="DNA_binding_1"/>
    <property type="match status" value="1"/>
</dbReference>
<dbReference type="Proteomes" id="UP000501316">
    <property type="component" value="Chromosome"/>
</dbReference>
<evidence type="ECO:0000313" key="11">
    <source>
        <dbReference type="EMBL" id="QKO31198.1"/>
    </source>
</evidence>
<keyword evidence="4 10" id="KW-0489">Methyltransferase</keyword>
<proteinExistence type="inferred from homology"/>
<dbReference type="KEGG" id="clf:GJQ69_08170"/>
<comment type="catalytic activity">
    <reaction evidence="1">
        <text>a 4-O-methyl-thymidine in DNA + L-cysteinyl-[protein] = a thymidine in DNA + S-methyl-L-cysteinyl-[protein]</text>
        <dbReference type="Rhea" id="RHEA:53428"/>
        <dbReference type="Rhea" id="RHEA-COMP:10131"/>
        <dbReference type="Rhea" id="RHEA-COMP:10132"/>
        <dbReference type="Rhea" id="RHEA-COMP:13555"/>
        <dbReference type="Rhea" id="RHEA-COMP:13556"/>
        <dbReference type="ChEBI" id="CHEBI:29950"/>
        <dbReference type="ChEBI" id="CHEBI:82612"/>
        <dbReference type="ChEBI" id="CHEBI:137386"/>
        <dbReference type="ChEBI" id="CHEBI:137387"/>
        <dbReference type="EC" id="2.1.1.63"/>
    </reaction>
</comment>
<sequence length="97" mass="10556">MFSLPLSPEGTAFQRDVWEALRKIPYGETRTYGQVAQAVGQPRACRAVGMACHRNPLLIVVPCHRVIGQNGSLTGFGAGLDAKAFLLQMEKKEAQSL</sequence>
<dbReference type="InterPro" id="IPR014048">
    <property type="entry name" value="MethylDNA_cys_MeTrfase_DNA-bd"/>
</dbReference>
<organism evidence="10 12">
    <name type="scientific">Caproicibacterium lactatifermentans</name>
    <dbReference type="NCBI Taxonomy" id="2666138"/>
    <lineage>
        <taxon>Bacteria</taxon>
        <taxon>Bacillati</taxon>
        <taxon>Bacillota</taxon>
        <taxon>Clostridia</taxon>
        <taxon>Eubacteriales</taxon>
        <taxon>Oscillospiraceae</taxon>
        <taxon>Caproicibacterium</taxon>
    </lineage>
</organism>
<dbReference type="GO" id="GO:0003908">
    <property type="term" value="F:methylated-DNA-[protein]-cysteine S-methyltransferase activity"/>
    <property type="evidence" value="ECO:0007669"/>
    <property type="project" value="UniProtKB-EC"/>
</dbReference>
<dbReference type="PANTHER" id="PTHR10815">
    <property type="entry name" value="METHYLATED-DNA--PROTEIN-CYSTEINE METHYLTRANSFERASE"/>
    <property type="match status" value="1"/>
</dbReference>
<protein>
    <recommendedName>
        <fullName evidence="3">methylated-DNA--[protein]-cysteine S-methyltransferase</fullName>
        <ecNumber evidence="3">2.1.1.63</ecNumber>
    </recommendedName>
</protein>
<dbReference type="FunFam" id="1.10.10.10:FF:000214">
    <property type="entry name" value="Methylated-DNA--protein-cysteine methyltransferase"/>
    <property type="match status" value="1"/>
</dbReference>
<evidence type="ECO:0000259" key="9">
    <source>
        <dbReference type="Pfam" id="PF01035"/>
    </source>
</evidence>
<keyword evidence="7" id="KW-0234">DNA repair</keyword>
<dbReference type="NCBIfam" id="TIGR00589">
    <property type="entry name" value="ogt"/>
    <property type="match status" value="1"/>
</dbReference>
<keyword evidence="5 10" id="KW-0808">Transferase</keyword>
<dbReference type="Gene3D" id="1.10.10.10">
    <property type="entry name" value="Winged helix-like DNA-binding domain superfamily/Winged helix DNA-binding domain"/>
    <property type="match status" value="1"/>
</dbReference>
<feature type="domain" description="Methylated-DNA-[protein]-cysteine S-methyltransferase DNA binding" evidence="9">
    <location>
        <begin position="12"/>
        <end position="91"/>
    </location>
</feature>
<name>A0A859DTH8_9FIRM</name>
<dbReference type="InterPro" id="IPR036217">
    <property type="entry name" value="MethylDNA_cys_MeTrfase_DNAb"/>
</dbReference>
<keyword evidence="13" id="KW-1185">Reference proteome</keyword>
<evidence type="ECO:0000256" key="3">
    <source>
        <dbReference type="ARBA" id="ARBA00011918"/>
    </source>
</evidence>
<evidence type="ECO:0000256" key="2">
    <source>
        <dbReference type="ARBA" id="ARBA00008711"/>
    </source>
</evidence>